<organism evidence="2 3">
    <name type="scientific">Dipteronia dyeriana</name>
    <dbReference type="NCBI Taxonomy" id="168575"/>
    <lineage>
        <taxon>Eukaryota</taxon>
        <taxon>Viridiplantae</taxon>
        <taxon>Streptophyta</taxon>
        <taxon>Embryophyta</taxon>
        <taxon>Tracheophyta</taxon>
        <taxon>Spermatophyta</taxon>
        <taxon>Magnoliopsida</taxon>
        <taxon>eudicotyledons</taxon>
        <taxon>Gunneridae</taxon>
        <taxon>Pentapetalae</taxon>
        <taxon>rosids</taxon>
        <taxon>malvids</taxon>
        <taxon>Sapindales</taxon>
        <taxon>Sapindaceae</taxon>
        <taxon>Hippocastanoideae</taxon>
        <taxon>Acereae</taxon>
        <taxon>Dipteronia</taxon>
    </lineage>
</organism>
<proteinExistence type="predicted"/>
<dbReference type="AlphaFoldDB" id="A0AAE0CK63"/>
<dbReference type="Proteomes" id="UP001280121">
    <property type="component" value="Unassembled WGS sequence"/>
</dbReference>
<gene>
    <name evidence="2" type="ORF">Ddye_014000</name>
</gene>
<keyword evidence="3" id="KW-1185">Reference proteome</keyword>
<evidence type="ECO:0000256" key="1">
    <source>
        <dbReference type="SAM" id="MobiDB-lite"/>
    </source>
</evidence>
<evidence type="ECO:0000313" key="3">
    <source>
        <dbReference type="Proteomes" id="UP001280121"/>
    </source>
</evidence>
<accession>A0AAE0CK63</accession>
<feature type="region of interest" description="Disordered" evidence="1">
    <location>
        <begin position="86"/>
        <end position="113"/>
    </location>
</feature>
<reference evidence="2" key="1">
    <citation type="journal article" date="2023" name="Plant J.">
        <title>Genome sequences and population genomics provide insights into the demographic history, inbreeding, and mutation load of two 'living fossil' tree species of Dipteronia.</title>
        <authorList>
            <person name="Feng Y."/>
            <person name="Comes H.P."/>
            <person name="Chen J."/>
            <person name="Zhu S."/>
            <person name="Lu R."/>
            <person name="Zhang X."/>
            <person name="Li P."/>
            <person name="Qiu J."/>
            <person name="Olsen K.M."/>
            <person name="Qiu Y."/>
        </authorList>
    </citation>
    <scope>NUCLEOTIDE SEQUENCE</scope>
    <source>
        <strain evidence="2">KIB01</strain>
    </source>
</reference>
<comment type="caution">
    <text evidence="2">The sequence shown here is derived from an EMBL/GenBank/DDBJ whole genome shotgun (WGS) entry which is preliminary data.</text>
</comment>
<evidence type="ECO:0000313" key="2">
    <source>
        <dbReference type="EMBL" id="KAK2654144.1"/>
    </source>
</evidence>
<feature type="compositionally biased region" description="Basic and acidic residues" evidence="1">
    <location>
        <begin position="102"/>
        <end position="113"/>
    </location>
</feature>
<sequence>MAFRPYTNPASYMYPMLVNPSRGSHSGIAQPPTVLHGQDPNLGYVYLVIAQLQVVIPHQHDPNPVYGYPADPNLVYGYPAEHFSGVDEASHVDEDPSSVLDPRVHDSEFPSPE</sequence>
<protein>
    <submittedName>
        <fullName evidence="2">Uncharacterized protein</fullName>
    </submittedName>
</protein>
<name>A0AAE0CK63_9ROSI</name>
<dbReference type="EMBL" id="JANJYI010000004">
    <property type="protein sequence ID" value="KAK2654144.1"/>
    <property type="molecule type" value="Genomic_DNA"/>
</dbReference>